<proteinExistence type="predicted"/>
<evidence type="ECO:0000256" key="1">
    <source>
        <dbReference type="SAM" id="MobiDB-lite"/>
    </source>
</evidence>
<evidence type="ECO:0000313" key="4">
    <source>
        <dbReference type="Proteomes" id="UP000562929"/>
    </source>
</evidence>
<dbReference type="AlphaFoldDB" id="A0A8H4Q972"/>
<dbReference type="Proteomes" id="UP000562929">
    <property type="component" value="Unassembled WGS sequence"/>
</dbReference>
<accession>A0A8H4Q972</accession>
<evidence type="ECO:0000256" key="2">
    <source>
        <dbReference type="SAM" id="SignalP"/>
    </source>
</evidence>
<feature type="region of interest" description="Disordered" evidence="1">
    <location>
        <begin position="120"/>
        <end position="171"/>
    </location>
</feature>
<feature type="compositionally biased region" description="Pro residues" evidence="1">
    <location>
        <begin position="154"/>
        <end position="166"/>
    </location>
</feature>
<evidence type="ECO:0008006" key="5">
    <source>
        <dbReference type="Google" id="ProtNLM"/>
    </source>
</evidence>
<comment type="caution">
    <text evidence="3">The sequence shown here is derived from an EMBL/GenBank/DDBJ whole genome shotgun (WGS) entry which is preliminary data.</text>
</comment>
<evidence type="ECO:0000313" key="3">
    <source>
        <dbReference type="EMBL" id="KAF4591420.1"/>
    </source>
</evidence>
<gene>
    <name evidence="3" type="ORF">GQ602_001719</name>
</gene>
<organism evidence="3 4">
    <name type="scientific">Ophiocordyceps camponoti-floridani</name>
    <dbReference type="NCBI Taxonomy" id="2030778"/>
    <lineage>
        <taxon>Eukaryota</taxon>
        <taxon>Fungi</taxon>
        <taxon>Dikarya</taxon>
        <taxon>Ascomycota</taxon>
        <taxon>Pezizomycotina</taxon>
        <taxon>Sordariomycetes</taxon>
        <taxon>Hypocreomycetidae</taxon>
        <taxon>Hypocreales</taxon>
        <taxon>Ophiocordycipitaceae</taxon>
        <taxon>Ophiocordyceps</taxon>
    </lineage>
</organism>
<keyword evidence="2" id="KW-0732">Signal</keyword>
<feature type="compositionally biased region" description="Low complexity" evidence="1">
    <location>
        <begin position="120"/>
        <end position="153"/>
    </location>
</feature>
<protein>
    <recommendedName>
        <fullName evidence="5">Extracellular membrane protein CFEM domain-containing protein</fullName>
    </recommendedName>
</protein>
<reference evidence="3 4" key="1">
    <citation type="journal article" date="2020" name="G3 (Bethesda)">
        <title>Genetic Underpinnings of Host Manipulation by Ophiocordyceps as Revealed by Comparative Transcriptomics.</title>
        <authorList>
            <person name="Will I."/>
            <person name="Das B."/>
            <person name="Trinh T."/>
            <person name="Brachmann A."/>
            <person name="Ohm R.A."/>
            <person name="de Bekker C."/>
        </authorList>
    </citation>
    <scope>NUCLEOTIDE SEQUENCE [LARGE SCALE GENOMIC DNA]</scope>
    <source>
        <strain evidence="3 4">EC05</strain>
    </source>
</reference>
<feature type="chain" id="PRO_5034386168" description="Extracellular membrane protein CFEM domain-containing protein" evidence="2">
    <location>
        <begin position="20"/>
        <end position="201"/>
    </location>
</feature>
<keyword evidence="4" id="KW-1185">Reference proteome</keyword>
<dbReference type="EMBL" id="JAACLJ010000002">
    <property type="protein sequence ID" value="KAF4591420.1"/>
    <property type="molecule type" value="Genomic_DNA"/>
</dbReference>
<sequence>MSARLASTVLAGSASVALSGLGPSTAPQTASPGCMQAYTAGITGCAVGDFTSMVCSTQCRRGVAGRQAAIQASCSGADAGGNAMVEQALQGRLVVVLCGGGGDVGTASSVLTVRTSSSSSVSVSSSSSIAQDVPSTTEPPTEPPTEAEVQPTPAADPSPTSSPTPKQPMGGGSPFDVVVLAAGAQMRASSAAAVVCLALGL</sequence>
<feature type="signal peptide" evidence="2">
    <location>
        <begin position="1"/>
        <end position="19"/>
    </location>
</feature>
<name>A0A8H4Q972_9HYPO</name>